<evidence type="ECO:0008006" key="3">
    <source>
        <dbReference type="Google" id="ProtNLM"/>
    </source>
</evidence>
<gene>
    <name evidence="1" type="ORF">CRP01_04010</name>
</gene>
<comment type="caution">
    <text evidence="1">The sequence shown here is derived from an EMBL/GenBank/DDBJ whole genome shotgun (WGS) entry which is preliminary data.</text>
</comment>
<reference evidence="1 2" key="1">
    <citation type="submission" date="2017-10" db="EMBL/GenBank/DDBJ databases">
        <title>The draft genome sequence of Lewinella nigricans NBRC 102662.</title>
        <authorList>
            <person name="Wang K."/>
        </authorList>
    </citation>
    <scope>NUCLEOTIDE SEQUENCE [LARGE SCALE GENOMIC DNA]</scope>
    <source>
        <strain evidence="1 2">NBRC 102662</strain>
    </source>
</reference>
<dbReference type="AlphaFoldDB" id="A0A2D0NHN4"/>
<dbReference type="Proteomes" id="UP000223913">
    <property type="component" value="Unassembled WGS sequence"/>
</dbReference>
<evidence type="ECO:0000313" key="2">
    <source>
        <dbReference type="Proteomes" id="UP000223913"/>
    </source>
</evidence>
<name>A0A2D0NHN4_FLAN2</name>
<dbReference type="EMBL" id="PDUD01000004">
    <property type="protein sequence ID" value="PHN07928.1"/>
    <property type="molecule type" value="Genomic_DNA"/>
</dbReference>
<dbReference type="Gene3D" id="2.130.10.10">
    <property type="entry name" value="YVTN repeat-like/Quinoprotein amine dehydrogenase"/>
    <property type="match status" value="1"/>
</dbReference>
<dbReference type="SUPFAM" id="SSF63829">
    <property type="entry name" value="Calcium-dependent phosphotriesterase"/>
    <property type="match status" value="1"/>
</dbReference>
<accession>A0A2D0NHN4</accession>
<dbReference type="InterPro" id="IPR015943">
    <property type="entry name" value="WD40/YVTN_repeat-like_dom_sf"/>
</dbReference>
<protein>
    <recommendedName>
        <fullName evidence="3">Two component regulator propeller</fullName>
    </recommendedName>
</protein>
<sequence length="134" mass="14977">MGPSSRGAAALYTYFHNPVTYSQQNGYPLESTSVVVKDDYGFMWIGGRGGLLRFDGAAFTRIPLCVDGDEVESVRDIWLDGDRQVLWLATWGYGILQLDLETYTCSTFAGGEGHFNRHVNWLQVDTEGLWMGRG</sequence>
<evidence type="ECO:0000313" key="1">
    <source>
        <dbReference type="EMBL" id="PHN07928.1"/>
    </source>
</evidence>
<keyword evidence="2" id="KW-1185">Reference proteome</keyword>
<organism evidence="1 2">
    <name type="scientific">Flavilitoribacter nigricans (strain ATCC 23147 / DSM 23189 / NBRC 102662 / NCIMB 1420 / SS-2)</name>
    <name type="common">Lewinella nigricans</name>
    <dbReference type="NCBI Taxonomy" id="1122177"/>
    <lineage>
        <taxon>Bacteria</taxon>
        <taxon>Pseudomonadati</taxon>
        <taxon>Bacteroidota</taxon>
        <taxon>Saprospiria</taxon>
        <taxon>Saprospirales</taxon>
        <taxon>Lewinellaceae</taxon>
        <taxon>Flavilitoribacter</taxon>
    </lineage>
</organism>
<proteinExistence type="predicted"/>